<evidence type="ECO:0000313" key="2">
    <source>
        <dbReference type="Proteomes" id="UP000265520"/>
    </source>
</evidence>
<reference evidence="1 2" key="1">
    <citation type="journal article" date="2018" name="Front. Plant Sci.">
        <title>Red Clover (Trifolium pratense) and Zigzag Clover (T. medium) - A Picture of Genomic Similarities and Differences.</title>
        <authorList>
            <person name="Dluhosova J."/>
            <person name="Istvanek J."/>
            <person name="Nedelnik J."/>
            <person name="Repkova J."/>
        </authorList>
    </citation>
    <scope>NUCLEOTIDE SEQUENCE [LARGE SCALE GENOMIC DNA]</scope>
    <source>
        <strain evidence="2">cv. 10/8</strain>
        <tissue evidence="1">Leaf</tissue>
    </source>
</reference>
<accession>A0A392SJ81</accession>
<name>A0A392SJ81_9FABA</name>
<proteinExistence type="predicted"/>
<keyword evidence="2" id="KW-1185">Reference proteome</keyword>
<protein>
    <submittedName>
        <fullName evidence="1">Uncharacterized protein</fullName>
    </submittedName>
</protein>
<dbReference type="AlphaFoldDB" id="A0A392SJ81"/>
<comment type="caution">
    <text evidence="1">The sequence shown here is derived from an EMBL/GenBank/DDBJ whole genome shotgun (WGS) entry which is preliminary data.</text>
</comment>
<sequence>MGASGNRKSIPFSGRCGPNGGPLIPVLSPSVLRLLSLMAHVCFLGVRPRVGGSGERAR</sequence>
<organism evidence="1 2">
    <name type="scientific">Trifolium medium</name>
    <dbReference type="NCBI Taxonomy" id="97028"/>
    <lineage>
        <taxon>Eukaryota</taxon>
        <taxon>Viridiplantae</taxon>
        <taxon>Streptophyta</taxon>
        <taxon>Embryophyta</taxon>
        <taxon>Tracheophyta</taxon>
        <taxon>Spermatophyta</taxon>
        <taxon>Magnoliopsida</taxon>
        <taxon>eudicotyledons</taxon>
        <taxon>Gunneridae</taxon>
        <taxon>Pentapetalae</taxon>
        <taxon>rosids</taxon>
        <taxon>fabids</taxon>
        <taxon>Fabales</taxon>
        <taxon>Fabaceae</taxon>
        <taxon>Papilionoideae</taxon>
        <taxon>50 kb inversion clade</taxon>
        <taxon>NPAAA clade</taxon>
        <taxon>Hologalegina</taxon>
        <taxon>IRL clade</taxon>
        <taxon>Trifolieae</taxon>
        <taxon>Trifolium</taxon>
    </lineage>
</organism>
<dbReference type="EMBL" id="LXQA010390324">
    <property type="protein sequence ID" value="MCI48699.1"/>
    <property type="molecule type" value="Genomic_DNA"/>
</dbReference>
<evidence type="ECO:0000313" key="1">
    <source>
        <dbReference type="EMBL" id="MCI48699.1"/>
    </source>
</evidence>
<dbReference type="Proteomes" id="UP000265520">
    <property type="component" value="Unassembled WGS sequence"/>
</dbReference>